<sequence length="609" mass="67660">MKALRAMLGAVIVMAATVMIFSITLSSPRVLKEDPRYRFPGKEERGMSPPSSHLLSSPSQHVISPLPSAQTPFNSTTTSQIPTTALSSAAANAPSSPTHLHSQTTETTETERTEETAPQNVLFDSDMIGHLNYDIWRHPVGYCVDDLRIKRDFPSRPETRKSIDQLQTTFSAKDKDSLVNKYGHKIYGYLLPATPGGHWLRMELTQVTAACSAEVWLSSGPSPLASRLVVSAETLMMGRVQKASTKEIQDSEEIQLGPGTYYFEFLEKAFDGKCVATVKWKQPGDTDFKTISSDHFAMAVKLKPGGSEYADGWPVVEELQGDLPSNHLQSHATVQYTGDTIYPISELDVLENCEFTSQVAYPRILKKQYEGVYQIRESLVFPKDPTVFLHWRKKDKGNRFMSEERSGHVLELYKKAFAEKSSSGEVKINKIEETENKKAGSRFLLELDIQLEGESEVLHTSEYVYLATGASSLCHTSNFQWKRNVDVYLVVSVKNLGAWVQHLIHNMEHVRPRPVFLATPTDHVPYRSEWRPGCGGRAEGLFSSQVHSPVPLSSSATSSSSRWKVISMTGGFSRSGGLQAGIDYVTVSGGVGRGQVVRLHPFLRTPTQL</sequence>
<keyword evidence="3" id="KW-1185">Reference proteome</keyword>
<name>A0AA35W221_GEOBA</name>
<evidence type="ECO:0000313" key="3">
    <source>
        <dbReference type="Proteomes" id="UP001174909"/>
    </source>
</evidence>
<organism evidence="2 3">
    <name type="scientific">Geodia barretti</name>
    <name type="common">Barrett's horny sponge</name>
    <dbReference type="NCBI Taxonomy" id="519541"/>
    <lineage>
        <taxon>Eukaryota</taxon>
        <taxon>Metazoa</taxon>
        <taxon>Porifera</taxon>
        <taxon>Demospongiae</taxon>
        <taxon>Heteroscleromorpha</taxon>
        <taxon>Tetractinellida</taxon>
        <taxon>Astrophorina</taxon>
        <taxon>Geodiidae</taxon>
        <taxon>Geodia</taxon>
    </lineage>
</organism>
<protein>
    <submittedName>
        <fullName evidence="2">N-acetyl-beta-glucosaminyl-glycoprotein 4-beta-N-acetylgalactosaminyltransferase 1</fullName>
    </submittedName>
</protein>
<feature type="compositionally biased region" description="Polar residues" evidence="1">
    <location>
        <begin position="67"/>
        <end position="81"/>
    </location>
</feature>
<dbReference type="AlphaFoldDB" id="A0AA35W221"/>
<feature type="region of interest" description="Disordered" evidence="1">
    <location>
        <begin position="39"/>
        <end position="117"/>
    </location>
</feature>
<reference evidence="2" key="1">
    <citation type="submission" date="2023-03" db="EMBL/GenBank/DDBJ databases">
        <authorList>
            <person name="Steffen K."/>
            <person name="Cardenas P."/>
        </authorList>
    </citation>
    <scope>NUCLEOTIDE SEQUENCE</scope>
</reference>
<gene>
    <name evidence="2" type="ORF">GBAR_LOCUS4072</name>
</gene>
<proteinExistence type="predicted"/>
<dbReference type="EMBL" id="CASHTH010000577">
    <property type="protein sequence ID" value="CAI8005113.1"/>
    <property type="molecule type" value="Genomic_DNA"/>
</dbReference>
<accession>A0AA35W221</accession>
<feature type="compositionally biased region" description="Low complexity" evidence="1">
    <location>
        <begin position="82"/>
        <end position="98"/>
    </location>
</feature>
<feature type="compositionally biased region" description="Low complexity" evidence="1">
    <location>
        <begin position="48"/>
        <end position="59"/>
    </location>
</feature>
<comment type="caution">
    <text evidence="2">The sequence shown here is derived from an EMBL/GenBank/DDBJ whole genome shotgun (WGS) entry which is preliminary data.</text>
</comment>
<dbReference type="Proteomes" id="UP001174909">
    <property type="component" value="Unassembled WGS sequence"/>
</dbReference>
<evidence type="ECO:0000313" key="2">
    <source>
        <dbReference type="EMBL" id="CAI8005113.1"/>
    </source>
</evidence>
<evidence type="ECO:0000256" key="1">
    <source>
        <dbReference type="SAM" id="MobiDB-lite"/>
    </source>
</evidence>